<dbReference type="Pfam" id="PF13439">
    <property type="entry name" value="Glyco_transf_4"/>
    <property type="match status" value="1"/>
</dbReference>
<dbReference type="PANTHER" id="PTHR45947">
    <property type="entry name" value="SULFOQUINOVOSYL TRANSFERASE SQD2"/>
    <property type="match status" value="1"/>
</dbReference>
<dbReference type="InterPro" id="IPR001296">
    <property type="entry name" value="Glyco_trans_1"/>
</dbReference>
<evidence type="ECO:0000259" key="2">
    <source>
        <dbReference type="Pfam" id="PF13439"/>
    </source>
</evidence>
<evidence type="ECO:0000259" key="1">
    <source>
        <dbReference type="Pfam" id="PF00534"/>
    </source>
</evidence>
<dbReference type="RefSeq" id="WP_162347262.1">
    <property type="nucleotide sequence ID" value="NZ_JAAEAA010000021.1"/>
</dbReference>
<feature type="domain" description="Glycosyl transferase family 1" evidence="1">
    <location>
        <begin position="215"/>
        <end position="367"/>
    </location>
</feature>
<keyword evidence="3" id="KW-0808">Transferase</keyword>
<comment type="caution">
    <text evidence="3">The sequence shown here is derived from an EMBL/GenBank/DDBJ whole genome shotgun (WGS) entry which is preliminary data.</text>
</comment>
<dbReference type="SUPFAM" id="SSF53756">
    <property type="entry name" value="UDP-Glycosyltransferase/glycogen phosphorylase"/>
    <property type="match status" value="1"/>
</dbReference>
<dbReference type="Gene3D" id="3.40.50.2000">
    <property type="entry name" value="Glycogen Phosphorylase B"/>
    <property type="match status" value="2"/>
</dbReference>
<dbReference type="Pfam" id="PF00534">
    <property type="entry name" value="Glycos_transf_1"/>
    <property type="match status" value="1"/>
</dbReference>
<dbReference type="GO" id="GO:0016757">
    <property type="term" value="F:glycosyltransferase activity"/>
    <property type="evidence" value="ECO:0007669"/>
    <property type="project" value="InterPro"/>
</dbReference>
<sequence>MNVFIIPSWYPSEDEPHTGIFFKEQAEALADVFPDSDFALSTWGSHEHDLLLYSNDLLKIIPKLIKGSLKQAAQTQLRDNLTQYYTPAFTWTRKVWQGNIRNIIKANEKHLLAFKAAKGTIDVIHAHSAHPGGWVAMELSKKYNIPYVLTEHMGPFPFDAFKLPSGKLSPWLAKPLHNAFATIAVSPQQQATLQNWGIPRVTHIPNLTDESFFKPDKGKQPNTAFTFFTLARLEEGKGISYLLEAFKKLLEVYQECKLIIGGEGSQQENYKARANALAISDNVELLGVLNRDQALQAYQRCDAFVLPSLHENLPLVLLEAIACGKPLISTYCGGPESIITPETGILVAPGNTEALYEGLLAMHLNYKHYNPDKIRQLFLIKYSRQTVCQQIMDIYKAASVSKN</sequence>
<evidence type="ECO:0000313" key="4">
    <source>
        <dbReference type="Proteomes" id="UP000478546"/>
    </source>
</evidence>
<dbReference type="EMBL" id="JAAEAA010000021">
    <property type="protein sequence ID" value="NDK57200.1"/>
    <property type="molecule type" value="Genomic_DNA"/>
</dbReference>
<organism evidence="3 4">
    <name type="scientific">Pontibacter fetidus</name>
    <dbReference type="NCBI Taxonomy" id="2700082"/>
    <lineage>
        <taxon>Bacteria</taxon>
        <taxon>Pseudomonadati</taxon>
        <taxon>Bacteroidota</taxon>
        <taxon>Cytophagia</taxon>
        <taxon>Cytophagales</taxon>
        <taxon>Hymenobacteraceae</taxon>
        <taxon>Pontibacter</taxon>
    </lineage>
</organism>
<dbReference type="InterPro" id="IPR050194">
    <property type="entry name" value="Glycosyltransferase_grp1"/>
</dbReference>
<gene>
    <name evidence="3" type="ORF">GWO68_14845</name>
</gene>
<evidence type="ECO:0000313" key="3">
    <source>
        <dbReference type="EMBL" id="NDK57200.1"/>
    </source>
</evidence>
<keyword evidence="4" id="KW-1185">Reference proteome</keyword>
<name>A0A6B2HA93_9BACT</name>
<feature type="domain" description="Glycosyltransferase subfamily 4-like N-terminal" evidence="2">
    <location>
        <begin position="113"/>
        <end position="210"/>
    </location>
</feature>
<dbReference type="AlphaFoldDB" id="A0A6B2HA93"/>
<proteinExistence type="predicted"/>
<protein>
    <submittedName>
        <fullName evidence="3">Glycosyltransferase family 4 protein</fullName>
    </submittedName>
</protein>
<dbReference type="Proteomes" id="UP000478546">
    <property type="component" value="Unassembled WGS sequence"/>
</dbReference>
<accession>A0A6B2HA93</accession>
<dbReference type="PANTHER" id="PTHR45947:SF3">
    <property type="entry name" value="SULFOQUINOVOSYL TRANSFERASE SQD2"/>
    <property type="match status" value="1"/>
</dbReference>
<reference evidence="3 4" key="1">
    <citation type="submission" date="2020-01" db="EMBL/GenBank/DDBJ databases">
        <authorList>
            <person name="Kim M.K."/>
        </authorList>
    </citation>
    <scope>NUCLEOTIDE SEQUENCE [LARGE SCALE GENOMIC DNA]</scope>
    <source>
        <strain evidence="3 4">BT213</strain>
    </source>
</reference>
<dbReference type="InterPro" id="IPR028098">
    <property type="entry name" value="Glyco_trans_4-like_N"/>
</dbReference>